<protein>
    <submittedName>
        <fullName evidence="2">Uncharacterized protein</fullName>
    </submittedName>
</protein>
<proteinExistence type="predicted"/>
<comment type="caution">
    <text evidence="2">The sequence shown here is derived from an EMBL/GenBank/DDBJ whole genome shotgun (WGS) entry which is preliminary data.</text>
</comment>
<dbReference type="eggNOG" id="ENOG5031JNZ">
    <property type="taxonomic scope" value="Bacteria"/>
</dbReference>
<reference evidence="2 3" key="1">
    <citation type="submission" date="2014-03" db="EMBL/GenBank/DDBJ databases">
        <title>Genomics of Bifidobacteria.</title>
        <authorList>
            <person name="Ventura M."/>
            <person name="Milani C."/>
            <person name="Lugli G.A."/>
        </authorList>
    </citation>
    <scope>NUCLEOTIDE SEQUENCE [LARGE SCALE GENOMIC DNA]</scope>
    <source>
        <strain evidence="2 3">LMG 11591</strain>
    </source>
</reference>
<name>A0A087B827_9BIFI</name>
<evidence type="ECO:0000256" key="1">
    <source>
        <dbReference type="SAM" id="MobiDB-lite"/>
    </source>
</evidence>
<dbReference type="STRING" id="1692.BMAGN_1392"/>
<accession>A0A087B827</accession>
<feature type="region of interest" description="Disordered" evidence="1">
    <location>
        <begin position="21"/>
        <end position="42"/>
    </location>
</feature>
<evidence type="ECO:0000313" key="2">
    <source>
        <dbReference type="EMBL" id="KFI67177.1"/>
    </source>
</evidence>
<evidence type="ECO:0000313" key="3">
    <source>
        <dbReference type="Proteomes" id="UP000029052"/>
    </source>
</evidence>
<sequence length="285" mass="32044">MRGFYAARMEQQSYTQPTLFSFAPESGTAPRTERDSRLCEPNPPPIRESDLDGAQLIHKKDLPGPLSFAYLQRTRAICELDSQSAYRSEDGASLYGRAAIMARMLPLGAQVCCTAAAWVWIGGDFPDTFDLLSKSHFRSAVHGRPIRAFARKVAPAHIITLAQLRITKPLRTVCDLALLPFDERANQGLPETAYALMHQYNITSGQCLAMLDELQYMHNSHHARSLLEFFQDYELHQARMESLEHRTQAARERFHNASCEASALENGLSRQLAVQPARRAQQEQG</sequence>
<dbReference type="Proteomes" id="UP000029052">
    <property type="component" value="Unassembled WGS sequence"/>
</dbReference>
<dbReference type="EMBL" id="JGZB01000011">
    <property type="protein sequence ID" value="KFI67177.1"/>
    <property type="molecule type" value="Genomic_DNA"/>
</dbReference>
<dbReference type="AlphaFoldDB" id="A0A087B827"/>
<keyword evidence="3" id="KW-1185">Reference proteome</keyword>
<gene>
    <name evidence="2" type="ORF">BMAGN_1392</name>
</gene>
<organism evidence="2 3">
    <name type="scientific">Bifidobacterium magnum</name>
    <dbReference type="NCBI Taxonomy" id="1692"/>
    <lineage>
        <taxon>Bacteria</taxon>
        <taxon>Bacillati</taxon>
        <taxon>Actinomycetota</taxon>
        <taxon>Actinomycetes</taxon>
        <taxon>Bifidobacteriales</taxon>
        <taxon>Bifidobacteriaceae</taxon>
        <taxon>Bifidobacterium</taxon>
    </lineage>
</organism>